<keyword evidence="2" id="KW-1185">Reference proteome</keyword>
<comment type="caution">
    <text evidence="1">The sequence shown here is derived from an EMBL/GenBank/DDBJ whole genome shotgun (WGS) entry which is preliminary data.</text>
</comment>
<dbReference type="Proteomes" id="UP000051950">
    <property type="component" value="Unassembled WGS sequence"/>
</dbReference>
<sequence>MLISTAGSAQITKKTNQFAWGELPAIPDNFGFAGSFSGVSGDALIVAGGANFPDGGAPWSGSKKVWNDKIFILDKPNGKWKVAGKLPESLGYGLSISWGKQFICIGGSNEKGHSAKVYAILYKDKSISINTLPNLPQPIANTTGAVLGNVIYLAGGLFTPEADHTANVFWSFDLSSKGKKRVWHKLETWPGPPRMLAVAGVADQTFYLFSGTDLIKNNKGGVDRQYLTDAFCYSAAAGWKKIASLPKAIVAAPYPAYNDHHKSLLIFGGDDGVLAPKAAVLKEKHPGFSDEILAYDVEKNKWSVAGKVLKNIKADAQSNPNNSTWPAVTNTMVLWQGNLVFPGGEVRPAVRTPKVIIARPKH</sequence>
<dbReference type="STRING" id="687842.ASU31_21440"/>
<accession>A0A0T5VJL2</accession>
<name>A0A0T5VJL2_9SPHI</name>
<dbReference type="OrthoDB" id="9803597at2"/>
<proteinExistence type="predicted"/>
<dbReference type="PANTHER" id="PTHR45632">
    <property type="entry name" value="LD33804P"/>
    <property type="match status" value="1"/>
</dbReference>
<dbReference type="Pfam" id="PF24996">
    <property type="entry name" value="NANM"/>
    <property type="match status" value="2"/>
</dbReference>
<dbReference type="RefSeq" id="WP_057934358.1">
    <property type="nucleotide sequence ID" value="NZ_LMZQ01000027.1"/>
</dbReference>
<reference evidence="1 2" key="1">
    <citation type="submission" date="2015-11" db="EMBL/GenBank/DDBJ databases">
        <title>Sequence of Pedobacter ginsenosidimutans.</title>
        <authorList>
            <person name="Carson E."/>
            <person name="Keyser V."/>
            <person name="Newman J."/>
            <person name="Miller J."/>
        </authorList>
    </citation>
    <scope>NUCLEOTIDE SEQUENCE [LARGE SCALE GENOMIC DNA]</scope>
    <source>
        <strain evidence="1 2">KACC 14530</strain>
    </source>
</reference>
<dbReference type="EMBL" id="LMZQ01000027">
    <property type="protein sequence ID" value="KRT14038.1"/>
    <property type="molecule type" value="Genomic_DNA"/>
</dbReference>
<dbReference type="InterPro" id="IPR015915">
    <property type="entry name" value="Kelch-typ_b-propeller"/>
</dbReference>
<evidence type="ECO:0000313" key="2">
    <source>
        <dbReference type="Proteomes" id="UP000051950"/>
    </source>
</evidence>
<dbReference type="Gene3D" id="2.120.10.80">
    <property type="entry name" value="Kelch-type beta propeller"/>
    <property type="match status" value="1"/>
</dbReference>
<dbReference type="InterPro" id="IPR056734">
    <property type="entry name" value="NANM"/>
</dbReference>
<organism evidence="1 2">
    <name type="scientific">Pedobacter ginsenosidimutans</name>
    <dbReference type="NCBI Taxonomy" id="687842"/>
    <lineage>
        <taxon>Bacteria</taxon>
        <taxon>Pseudomonadati</taxon>
        <taxon>Bacteroidota</taxon>
        <taxon>Sphingobacteriia</taxon>
        <taxon>Sphingobacteriales</taxon>
        <taxon>Sphingobacteriaceae</taxon>
        <taxon>Pedobacter</taxon>
    </lineage>
</organism>
<gene>
    <name evidence="1" type="ORF">ASU31_21440</name>
</gene>
<dbReference type="AlphaFoldDB" id="A0A0T5VJL2"/>
<evidence type="ECO:0000313" key="1">
    <source>
        <dbReference type="EMBL" id="KRT14038.1"/>
    </source>
</evidence>
<dbReference type="SUPFAM" id="SSF117281">
    <property type="entry name" value="Kelch motif"/>
    <property type="match status" value="1"/>
</dbReference>
<protein>
    <submittedName>
        <fullName evidence="1">Galactose oxidase</fullName>
    </submittedName>
</protein>